<accession>A0A7S1ADW0</accession>
<feature type="region of interest" description="Disordered" evidence="1">
    <location>
        <begin position="112"/>
        <end position="133"/>
    </location>
</feature>
<organism evidence="2">
    <name type="scientific">Noctiluca scintillans</name>
    <name type="common">Sea sparkle</name>
    <name type="synonym">Red tide dinoflagellate</name>
    <dbReference type="NCBI Taxonomy" id="2966"/>
    <lineage>
        <taxon>Eukaryota</taxon>
        <taxon>Sar</taxon>
        <taxon>Alveolata</taxon>
        <taxon>Dinophyceae</taxon>
        <taxon>Noctilucales</taxon>
        <taxon>Noctilucaceae</taxon>
        <taxon>Noctiluca</taxon>
    </lineage>
</organism>
<gene>
    <name evidence="2" type="ORF">NSCI0253_LOCUS24982</name>
</gene>
<name>A0A7S1ADW0_NOCSC</name>
<proteinExistence type="predicted"/>
<feature type="region of interest" description="Disordered" evidence="1">
    <location>
        <begin position="1"/>
        <end position="30"/>
    </location>
</feature>
<evidence type="ECO:0000313" key="2">
    <source>
        <dbReference type="EMBL" id="CAD8850632.1"/>
    </source>
</evidence>
<feature type="region of interest" description="Disordered" evidence="1">
    <location>
        <begin position="59"/>
        <end position="83"/>
    </location>
</feature>
<evidence type="ECO:0000256" key="1">
    <source>
        <dbReference type="SAM" id="MobiDB-lite"/>
    </source>
</evidence>
<dbReference type="AlphaFoldDB" id="A0A7S1ADW0"/>
<protein>
    <submittedName>
        <fullName evidence="2">Uncharacterized protein</fullName>
    </submittedName>
</protein>
<sequence length="237" mass="26374">MVGAVQTESSHHPPPGRPRPPSKSKTKRILTSDVRSYGTLEELLGMETPQAVSTFLQHEFRSDQTKSERPESHFEKQGLRVGRLARDSAAPAGFTEPRARCIVKPSASAVGSSKKVARHDDGTQKDGNARLPAMPRVMPASEGYRRRFSVGPRCSARAVHRWGDPPVQEKPGRADEQARLARLAKIVNAPDEFEGCSLGRGLDEIFDEKARREYLAWKATVVLSAEELRMEVERFTF</sequence>
<feature type="compositionally biased region" description="Basic and acidic residues" evidence="1">
    <location>
        <begin position="118"/>
        <end position="128"/>
    </location>
</feature>
<dbReference type="EMBL" id="HBFQ01035396">
    <property type="protein sequence ID" value="CAD8850632.1"/>
    <property type="molecule type" value="Transcribed_RNA"/>
</dbReference>
<feature type="compositionally biased region" description="Basic and acidic residues" evidence="1">
    <location>
        <begin position="59"/>
        <end position="78"/>
    </location>
</feature>
<reference evidence="2" key="1">
    <citation type="submission" date="2021-01" db="EMBL/GenBank/DDBJ databases">
        <authorList>
            <person name="Corre E."/>
            <person name="Pelletier E."/>
            <person name="Niang G."/>
            <person name="Scheremetjew M."/>
            <person name="Finn R."/>
            <person name="Kale V."/>
            <person name="Holt S."/>
            <person name="Cochrane G."/>
            <person name="Meng A."/>
            <person name="Brown T."/>
            <person name="Cohen L."/>
        </authorList>
    </citation>
    <scope>NUCLEOTIDE SEQUENCE</scope>
</reference>